<accession>A0A135TNH4</accession>
<gene>
    <name evidence="2" type="ORF">CSAL01_10569</name>
</gene>
<comment type="caution">
    <text evidence="2">The sequence shown here is derived from an EMBL/GenBank/DDBJ whole genome shotgun (WGS) entry which is preliminary data.</text>
</comment>
<evidence type="ECO:0000313" key="3">
    <source>
        <dbReference type="Proteomes" id="UP000070121"/>
    </source>
</evidence>
<dbReference type="Pfam" id="PF00856">
    <property type="entry name" value="SET"/>
    <property type="match status" value="1"/>
</dbReference>
<feature type="domain" description="SET" evidence="1">
    <location>
        <begin position="136"/>
        <end position="256"/>
    </location>
</feature>
<dbReference type="PROSITE" id="PS50280">
    <property type="entry name" value="SET"/>
    <property type="match status" value="1"/>
</dbReference>
<dbReference type="AlphaFoldDB" id="A0A135TNH4"/>
<evidence type="ECO:0000259" key="1">
    <source>
        <dbReference type="PROSITE" id="PS50280"/>
    </source>
</evidence>
<dbReference type="InterPro" id="IPR046341">
    <property type="entry name" value="SET_dom_sf"/>
</dbReference>
<dbReference type="EMBL" id="JFFI01001925">
    <property type="protein sequence ID" value="KXH49637.1"/>
    <property type="molecule type" value="Genomic_DNA"/>
</dbReference>
<dbReference type="GO" id="GO:0016279">
    <property type="term" value="F:protein-lysine N-methyltransferase activity"/>
    <property type="evidence" value="ECO:0007669"/>
    <property type="project" value="TreeGrafter"/>
</dbReference>
<dbReference type="InterPro" id="IPR050600">
    <property type="entry name" value="SETD3_SETD6_MTase"/>
</dbReference>
<dbReference type="PANTHER" id="PTHR13271">
    <property type="entry name" value="UNCHARACTERIZED PUTATIVE METHYLTRANSFERASE"/>
    <property type="match status" value="1"/>
</dbReference>
<dbReference type="OrthoDB" id="441812at2759"/>
<dbReference type="Proteomes" id="UP000070121">
    <property type="component" value="Unassembled WGS sequence"/>
</dbReference>
<sequence>MDAIENLLSWAKTQGITVSNVGPRALPGRGIGIVLINILTRQTQLTPPPPPPQKDDTILDVPIPCLKTIATIPKPLTRPFPKETPVHALLALDIALDASPSFKTWSAVFPTPKDLSSCPLTWSPSSPTLTSLLPSQALTLLKAQREKFESHWSLVSSTPLLDLDQGEHQYTYSYPQGGLTYKTYLHAWLLVNSRTFYHITPKTAKRHRDDHMILQPVADLLNHSPRGCSVAFDKHSFTIKADRPYTPGEEIHICYGRHSNDFLLVEYGFLMAQGENEWDEVCIDDVLLPRLSASHRRRLEEMGFLGNYVIDAENVCYRTQVALRTLVLPARRWSQFVDGFADGEAEQAEVDALLCEILSAYDEEIESKIETVCGLNEGEQFQRDMVEARWKQIQLLVRGTIDKLSVSNTQ</sequence>
<evidence type="ECO:0000313" key="2">
    <source>
        <dbReference type="EMBL" id="KXH49637.1"/>
    </source>
</evidence>
<proteinExistence type="predicted"/>
<protein>
    <submittedName>
        <fullName evidence="2">SET domain-containing protein</fullName>
    </submittedName>
</protein>
<dbReference type="Gene3D" id="3.90.1410.10">
    <property type="entry name" value="set domain protein methyltransferase, domain 1"/>
    <property type="match status" value="1"/>
</dbReference>
<dbReference type="PANTHER" id="PTHR13271:SF137">
    <property type="entry name" value="SET DOMAIN-CONTAINING PROTEIN"/>
    <property type="match status" value="1"/>
</dbReference>
<dbReference type="SUPFAM" id="SSF82199">
    <property type="entry name" value="SET domain"/>
    <property type="match status" value="1"/>
</dbReference>
<organism evidence="2 3">
    <name type="scientific">Colletotrichum salicis</name>
    <dbReference type="NCBI Taxonomy" id="1209931"/>
    <lineage>
        <taxon>Eukaryota</taxon>
        <taxon>Fungi</taxon>
        <taxon>Dikarya</taxon>
        <taxon>Ascomycota</taxon>
        <taxon>Pezizomycotina</taxon>
        <taxon>Sordariomycetes</taxon>
        <taxon>Hypocreomycetidae</taxon>
        <taxon>Glomerellales</taxon>
        <taxon>Glomerellaceae</taxon>
        <taxon>Colletotrichum</taxon>
        <taxon>Colletotrichum acutatum species complex</taxon>
    </lineage>
</organism>
<keyword evidence="3" id="KW-1185">Reference proteome</keyword>
<dbReference type="InterPro" id="IPR001214">
    <property type="entry name" value="SET_dom"/>
</dbReference>
<name>A0A135TNH4_9PEZI</name>
<reference evidence="2 3" key="1">
    <citation type="submission" date="2014-02" db="EMBL/GenBank/DDBJ databases">
        <title>The genome sequence of Colletotrichum salicis CBS 607.94.</title>
        <authorList>
            <person name="Baroncelli R."/>
            <person name="Thon M.R."/>
        </authorList>
    </citation>
    <scope>NUCLEOTIDE SEQUENCE [LARGE SCALE GENOMIC DNA]</scope>
    <source>
        <strain evidence="2 3">CBS 607.94</strain>
    </source>
</reference>
<dbReference type="STRING" id="1209931.A0A135TNH4"/>